<evidence type="ECO:0000313" key="2">
    <source>
        <dbReference type="Proteomes" id="UP000199095"/>
    </source>
</evidence>
<sequence>MNDDLFQSYEIKERNGKLAITLELNSQLEEFSSELGVKDHHEGGDIQQEAADYIQSKFPKLEEGIVSVIANEIPLVTFPLNKNNSYQ</sequence>
<protein>
    <submittedName>
        <fullName evidence="1">Uncharacterized protein</fullName>
    </submittedName>
</protein>
<dbReference type="AlphaFoldDB" id="A0A1I0GQ68"/>
<gene>
    <name evidence="1" type="ORF">SAMN05421676_10782</name>
</gene>
<dbReference type="Proteomes" id="UP000199095">
    <property type="component" value="Unassembled WGS sequence"/>
</dbReference>
<reference evidence="2" key="1">
    <citation type="submission" date="2016-10" db="EMBL/GenBank/DDBJ databases">
        <authorList>
            <person name="Varghese N."/>
            <person name="Submissions S."/>
        </authorList>
    </citation>
    <scope>NUCLEOTIDE SEQUENCE [LARGE SCALE GENOMIC DNA]</scope>
    <source>
        <strain evidence="2">CGMCC 1.3566</strain>
    </source>
</reference>
<organism evidence="1 2">
    <name type="scientific">Salinibacillus kushneri</name>
    <dbReference type="NCBI Taxonomy" id="237682"/>
    <lineage>
        <taxon>Bacteria</taxon>
        <taxon>Bacillati</taxon>
        <taxon>Bacillota</taxon>
        <taxon>Bacilli</taxon>
        <taxon>Bacillales</taxon>
        <taxon>Bacillaceae</taxon>
        <taxon>Salinibacillus</taxon>
    </lineage>
</organism>
<dbReference type="EMBL" id="FOHJ01000007">
    <property type="protein sequence ID" value="SET72429.1"/>
    <property type="molecule type" value="Genomic_DNA"/>
</dbReference>
<proteinExistence type="predicted"/>
<evidence type="ECO:0000313" key="1">
    <source>
        <dbReference type="EMBL" id="SET72429.1"/>
    </source>
</evidence>
<accession>A0A1I0GQ68</accession>
<keyword evidence="2" id="KW-1185">Reference proteome</keyword>
<dbReference type="RefSeq" id="WP_093135673.1">
    <property type="nucleotide sequence ID" value="NZ_FOHJ01000007.1"/>
</dbReference>
<name>A0A1I0GQ68_9BACI</name>
<dbReference type="OrthoDB" id="9775889at2"/>
<dbReference type="STRING" id="237682.SAMN05421676_10782"/>